<dbReference type="Proteomes" id="UP001187471">
    <property type="component" value="Unassembled WGS sequence"/>
</dbReference>
<dbReference type="Pfam" id="PF11955">
    <property type="entry name" value="PORR"/>
    <property type="match status" value="1"/>
</dbReference>
<dbReference type="PANTHER" id="PTHR31476:SF12">
    <property type="entry name" value="UBIQUITIN CARBOXYL-TERMINAL HYDROLASE FAMILY PROTEIN"/>
    <property type="match status" value="1"/>
</dbReference>
<sequence>MYRIWNSCSHIQFGPFNSTLQKRWKKPAVTAQTRLENRTRDLKLDKLAAQYKKLKLILNLHHLMSTRRRGPFVSVQLMSRWNSILGLNTATGAFLRKYPHIFEVFTHPVKRNICCRITKKFKGLLQEEDNVIRELELDNVARLKKLLMMSRNGTLHVHALRLIRRELGLPEDFRESIFLKYTSVFKLIDLEVVALVDRDKGLNVAEIEKWREREYREKWLSEFETKYAFPINFPTGFKKGAGFKEKLRNWQRLTYVKPYERKEAVRVRTCGGIEPFEKRAVGILHELLSLTVEKMVAVERLVHFRRDYGIEVNIRELLLKHPGIFYVSTKGNTQMVFLREAYSGGILVEPNPVYVVRRKMMDNILLGVRNTRQLKIQKEIKEETKIDVKCSENGAGSGDGDFAIPILERFSIHYTANDLSDIGDISKESGPTDKC</sequence>
<organism evidence="2 3">
    <name type="scientific">Escallonia rubra</name>
    <dbReference type="NCBI Taxonomy" id="112253"/>
    <lineage>
        <taxon>Eukaryota</taxon>
        <taxon>Viridiplantae</taxon>
        <taxon>Streptophyta</taxon>
        <taxon>Embryophyta</taxon>
        <taxon>Tracheophyta</taxon>
        <taxon>Spermatophyta</taxon>
        <taxon>Magnoliopsida</taxon>
        <taxon>eudicotyledons</taxon>
        <taxon>Gunneridae</taxon>
        <taxon>Pentapetalae</taxon>
        <taxon>asterids</taxon>
        <taxon>campanulids</taxon>
        <taxon>Escalloniales</taxon>
        <taxon>Escalloniaceae</taxon>
        <taxon>Escallonia</taxon>
    </lineage>
</organism>
<dbReference type="InterPro" id="IPR021099">
    <property type="entry name" value="PORR_domain"/>
</dbReference>
<evidence type="ECO:0000313" key="2">
    <source>
        <dbReference type="EMBL" id="KAK2967392.1"/>
    </source>
</evidence>
<dbReference type="EMBL" id="JAVXUO010003020">
    <property type="protein sequence ID" value="KAK2967392.1"/>
    <property type="molecule type" value="Genomic_DNA"/>
</dbReference>
<dbReference type="InterPro" id="IPR045040">
    <property type="entry name" value="PORR_fam"/>
</dbReference>
<gene>
    <name evidence="2" type="ORF">RJ640_023983</name>
</gene>
<evidence type="ECO:0000259" key="1">
    <source>
        <dbReference type="Pfam" id="PF11955"/>
    </source>
</evidence>
<proteinExistence type="predicted"/>
<reference evidence="2" key="1">
    <citation type="submission" date="2022-12" db="EMBL/GenBank/DDBJ databases">
        <title>Draft genome assemblies for two species of Escallonia (Escalloniales).</title>
        <authorList>
            <person name="Chanderbali A."/>
            <person name="Dervinis C."/>
            <person name="Anghel I."/>
            <person name="Soltis D."/>
            <person name="Soltis P."/>
            <person name="Zapata F."/>
        </authorList>
    </citation>
    <scope>NUCLEOTIDE SEQUENCE</scope>
    <source>
        <strain evidence="2">UCBG92.1500</strain>
        <tissue evidence="2">Leaf</tissue>
    </source>
</reference>
<dbReference type="GO" id="GO:0003723">
    <property type="term" value="F:RNA binding"/>
    <property type="evidence" value="ECO:0007669"/>
    <property type="project" value="InterPro"/>
</dbReference>
<accession>A0AA88QFJ4</accession>
<protein>
    <recommendedName>
        <fullName evidence="1">PORR domain-containing protein</fullName>
    </recommendedName>
</protein>
<keyword evidence="3" id="KW-1185">Reference proteome</keyword>
<feature type="domain" description="PORR" evidence="1">
    <location>
        <begin position="40"/>
        <end position="362"/>
    </location>
</feature>
<name>A0AA88QFJ4_9ASTE</name>
<dbReference type="PANTHER" id="PTHR31476">
    <property type="entry name" value="PROTEIN WHAT'S THIS FACTOR 1 HOMOLOG, CHLOROPLASTIC"/>
    <property type="match status" value="1"/>
</dbReference>
<dbReference type="AlphaFoldDB" id="A0AA88QFJ4"/>
<evidence type="ECO:0000313" key="3">
    <source>
        <dbReference type="Proteomes" id="UP001187471"/>
    </source>
</evidence>
<comment type="caution">
    <text evidence="2">The sequence shown here is derived from an EMBL/GenBank/DDBJ whole genome shotgun (WGS) entry which is preliminary data.</text>
</comment>